<reference evidence="1" key="1">
    <citation type="submission" date="2020-06" db="EMBL/GenBank/DDBJ databases">
        <authorList>
            <person name="Li T."/>
            <person name="Hu X."/>
            <person name="Zhang T."/>
            <person name="Song X."/>
            <person name="Zhang H."/>
            <person name="Dai N."/>
            <person name="Sheng W."/>
            <person name="Hou X."/>
            <person name="Wei L."/>
        </authorList>
    </citation>
    <scope>NUCLEOTIDE SEQUENCE</scope>
    <source>
        <strain evidence="1">G01</strain>
        <tissue evidence="1">Leaf</tissue>
    </source>
</reference>
<accession>A0AAW2KW19</accession>
<comment type="caution">
    <text evidence="1">The sequence shown here is derived from an EMBL/GenBank/DDBJ whole genome shotgun (WGS) entry which is preliminary data.</text>
</comment>
<dbReference type="EMBL" id="JACGWK010000016">
    <property type="protein sequence ID" value="KAL0311236.1"/>
    <property type="molecule type" value="Genomic_DNA"/>
</dbReference>
<dbReference type="AlphaFoldDB" id="A0AAW2KW19"/>
<evidence type="ECO:0000313" key="1">
    <source>
        <dbReference type="EMBL" id="KAL0311236.1"/>
    </source>
</evidence>
<reference evidence="1" key="2">
    <citation type="journal article" date="2024" name="Plant">
        <title>Genomic evolution and insights into agronomic trait innovations of Sesamum species.</title>
        <authorList>
            <person name="Miao H."/>
            <person name="Wang L."/>
            <person name="Qu L."/>
            <person name="Liu H."/>
            <person name="Sun Y."/>
            <person name="Le M."/>
            <person name="Wang Q."/>
            <person name="Wei S."/>
            <person name="Zheng Y."/>
            <person name="Lin W."/>
            <person name="Duan Y."/>
            <person name="Cao H."/>
            <person name="Xiong S."/>
            <person name="Wang X."/>
            <person name="Wei L."/>
            <person name="Li C."/>
            <person name="Ma Q."/>
            <person name="Ju M."/>
            <person name="Zhao R."/>
            <person name="Li G."/>
            <person name="Mu C."/>
            <person name="Tian Q."/>
            <person name="Mei H."/>
            <person name="Zhang T."/>
            <person name="Gao T."/>
            <person name="Zhang H."/>
        </authorList>
    </citation>
    <scope>NUCLEOTIDE SEQUENCE</scope>
    <source>
        <strain evidence="1">G01</strain>
    </source>
</reference>
<organism evidence="1">
    <name type="scientific">Sesamum angustifolium</name>
    <dbReference type="NCBI Taxonomy" id="2727405"/>
    <lineage>
        <taxon>Eukaryota</taxon>
        <taxon>Viridiplantae</taxon>
        <taxon>Streptophyta</taxon>
        <taxon>Embryophyta</taxon>
        <taxon>Tracheophyta</taxon>
        <taxon>Spermatophyta</taxon>
        <taxon>Magnoliopsida</taxon>
        <taxon>eudicotyledons</taxon>
        <taxon>Gunneridae</taxon>
        <taxon>Pentapetalae</taxon>
        <taxon>asterids</taxon>
        <taxon>lamiids</taxon>
        <taxon>Lamiales</taxon>
        <taxon>Pedaliaceae</taxon>
        <taxon>Sesamum</taxon>
    </lineage>
</organism>
<protein>
    <submittedName>
        <fullName evidence="1">Uncharacterized protein</fullName>
    </submittedName>
</protein>
<gene>
    <name evidence="1" type="ORF">Sangu_2418300</name>
</gene>
<sequence length="53" mass="6201">MPEDSLEDEITEPTELINDLNAAYVSKIETNPVWSAWRDDLANTMYTDWLARR</sequence>
<name>A0AAW2KW19_9LAMI</name>
<proteinExistence type="predicted"/>